<accession>A0A8H5F323</accession>
<reference evidence="2 3" key="1">
    <citation type="journal article" date="2020" name="ISME J.">
        <title>Uncovering the hidden diversity of litter-decomposition mechanisms in mushroom-forming fungi.</title>
        <authorList>
            <person name="Floudas D."/>
            <person name="Bentzer J."/>
            <person name="Ahren D."/>
            <person name="Johansson T."/>
            <person name="Persson P."/>
            <person name="Tunlid A."/>
        </authorList>
    </citation>
    <scope>NUCLEOTIDE SEQUENCE [LARGE SCALE GENOMIC DNA]</scope>
    <source>
        <strain evidence="2 3">CBS 101986</strain>
    </source>
</reference>
<dbReference type="AlphaFoldDB" id="A0A8H5F323"/>
<proteinExistence type="predicted"/>
<feature type="compositionally biased region" description="Polar residues" evidence="1">
    <location>
        <begin position="298"/>
        <end position="308"/>
    </location>
</feature>
<feature type="compositionally biased region" description="Low complexity" evidence="1">
    <location>
        <begin position="184"/>
        <end position="195"/>
    </location>
</feature>
<feature type="region of interest" description="Disordered" evidence="1">
    <location>
        <begin position="293"/>
        <end position="312"/>
    </location>
</feature>
<gene>
    <name evidence="2" type="ORF">D9619_001025</name>
</gene>
<feature type="compositionally biased region" description="Low complexity" evidence="1">
    <location>
        <begin position="125"/>
        <end position="134"/>
    </location>
</feature>
<feature type="region of interest" description="Disordered" evidence="1">
    <location>
        <begin position="343"/>
        <end position="422"/>
    </location>
</feature>
<comment type="caution">
    <text evidence="2">The sequence shown here is derived from an EMBL/GenBank/DDBJ whole genome shotgun (WGS) entry which is preliminary data.</text>
</comment>
<dbReference type="Proteomes" id="UP000567179">
    <property type="component" value="Unassembled WGS sequence"/>
</dbReference>
<name>A0A8H5F323_9AGAR</name>
<protein>
    <submittedName>
        <fullName evidence="2">Uncharacterized protein</fullName>
    </submittedName>
</protein>
<feature type="compositionally biased region" description="Polar residues" evidence="1">
    <location>
        <begin position="156"/>
        <end position="175"/>
    </location>
</feature>
<sequence length="471" mass="51477">MSLGASPLTAYFPPAPSSAKRKEHPAAPTRKSKTPRNDDPPAESSGSQKGKTTKKQRLELKQHRLPFTPQAALDPSTPNVGNRREYTALQTPPASVDVGGRTKSKPSTKPVRSVSPLKNNLTTESTSYLPTPSTRPRPRTRATVSSLPLAAETPCKSATSDPSSSKRPSLLTRNTPPAVLLPGSSIIIPSSQSQPELMEVPPDRNHPWSLTEYPQELEEESSNPARIVEHSHEYEAGMIVASSQSQFLVLSPRKKRRDGIPLVISTRQTEIDDIIPSSQSYEKELQIPKLMKNPLPVENSTPHQSRSSAWAFDRNNAPTRTLSDEMFSVPISSSSILDKIFEDEDHRDEHVASDPPGAPPSVHGEDDQGSATETDSDEDWPYVRPMPVPIQNQSPHPVNQEGGEEVPNDFTEAPASQLQSQGSITEYAADCSQNGDDSPSSSLPSVLQEFRDMFGDGDESYPPDFPMSLRT</sequence>
<evidence type="ECO:0000313" key="2">
    <source>
        <dbReference type="EMBL" id="KAF5321896.1"/>
    </source>
</evidence>
<dbReference type="EMBL" id="JAACJJ010000028">
    <property type="protein sequence ID" value="KAF5321896.1"/>
    <property type="molecule type" value="Genomic_DNA"/>
</dbReference>
<evidence type="ECO:0000256" key="1">
    <source>
        <dbReference type="SAM" id="MobiDB-lite"/>
    </source>
</evidence>
<organism evidence="2 3">
    <name type="scientific">Psilocybe cf. subviscida</name>
    <dbReference type="NCBI Taxonomy" id="2480587"/>
    <lineage>
        <taxon>Eukaryota</taxon>
        <taxon>Fungi</taxon>
        <taxon>Dikarya</taxon>
        <taxon>Basidiomycota</taxon>
        <taxon>Agaricomycotina</taxon>
        <taxon>Agaricomycetes</taxon>
        <taxon>Agaricomycetidae</taxon>
        <taxon>Agaricales</taxon>
        <taxon>Agaricineae</taxon>
        <taxon>Strophariaceae</taxon>
        <taxon>Psilocybe</taxon>
    </lineage>
</organism>
<feature type="region of interest" description="Disordered" evidence="1">
    <location>
        <begin position="1"/>
        <end position="209"/>
    </location>
</feature>
<dbReference type="OrthoDB" id="3059337at2759"/>
<keyword evidence="3" id="KW-1185">Reference proteome</keyword>
<evidence type="ECO:0000313" key="3">
    <source>
        <dbReference type="Proteomes" id="UP000567179"/>
    </source>
</evidence>